<dbReference type="InterPro" id="IPR000668">
    <property type="entry name" value="Peptidase_C1A_C"/>
</dbReference>
<dbReference type="HOGENOM" id="CLU_607010_0_0_6"/>
<dbReference type="InterPro" id="IPR038765">
    <property type="entry name" value="Papain-like_cys_pep_sf"/>
</dbReference>
<dbReference type="Gene3D" id="3.90.70.10">
    <property type="entry name" value="Cysteine proteinases"/>
    <property type="match status" value="1"/>
</dbReference>
<proteinExistence type="inferred from homology"/>
<keyword evidence="5" id="KW-1185">Reference proteome</keyword>
<dbReference type="EMBL" id="JH600070">
    <property type="protein sequence ID" value="EIJ42289.1"/>
    <property type="molecule type" value="Genomic_DNA"/>
</dbReference>
<evidence type="ECO:0000313" key="5">
    <source>
        <dbReference type="Proteomes" id="UP000005744"/>
    </source>
</evidence>
<dbReference type="SUPFAM" id="SSF158682">
    <property type="entry name" value="TerB-like"/>
    <property type="match status" value="1"/>
</dbReference>
<dbReference type="OrthoDB" id="1491023at2"/>
<organism evidence="4 5">
    <name type="scientific">Beggiatoa alba B18LD</name>
    <dbReference type="NCBI Taxonomy" id="395493"/>
    <lineage>
        <taxon>Bacteria</taxon>
        <taxon>Pseudomonadati</taxon>
        <taxon>Pseudomonadota</taxon>
        <taxon>Gammaproteobacteria</taxon>
        <taxon>Thiotrichales</taxon>
        <taxon>Thiotrichaceae</taxon>
        <taxon>Beggiatoa</taxon>
    </lineage>
</organism>
<protein>
    <submittedName>
        <fullName evidence="4">Cysteine protease</fullName>
    </submittedName>
</protein>
<feature type="region of interest" description="Disordered" evidence="2">
    <location>
        <begin position="417"/>
        <end position="454"/>
    </location>
</feature>
<name>I3CF96_9GAMM</name>
<dbReference type="InterPro" id="IPR013128">
    <property type="entry name" value="Peptidase_C1A"/>
</dbReference>
<evidence type="ECO:0000256" key="2">
    <source>
        <dbReference type="SAM" id="MobiDB-lite"/>
    </source>
</evidence>
<evidence type="ECO:0000256" key="1">
    <source>
        <dbReference type="ARBA" id="ARBA00008455"/>
    </source>
</evidence>
<dbReference type="AlphaFoldDB" id="I3CF96"/>
<dbReference type="SMART" id="SM00645">
    <property type="entry name" value="Pept_C1"/>
    <property type="match status" value="1"/>
</dbReference>
<dbReference type="SUPFAM" id="SSF54001">
    <property type="entry name" value="Cysteine proteinases"/>
    <property type="match status" value="1"/>
</dbReference>
<gene>
    <name evidence="4" type="ORF">BegalDRAFT_1395</name>
</gene>
<feature type="compositionally biased region" description="Acidic residues" evidence="2">
    <location>
        <begin position="421"/>
        <end position="447"/>
    </location>
</feature>
<dbReference type="Pfam" id="PF00112">
    <property type="entry name" value="Peptidase_C1"/>
    <property type="match status" value="1"/>
</dbReference>
<reference evidence="4 5" key="1">
    <citation type="submission" date="2011-11" db="EMBL/GenBank/DDBJ databases">
        <title>Improved High-Quality Draft sequence of Beggiatoa alba B18lD.</title>
        <authorList>
            <consortium name="US DOE Joint Genome Institute"/>
            <person name="Lucas S."/>
            <person name="Han J."/>
            <person name="Lapidus A."/>
            <person name="Cheng J.-F."/>
            <person name="Goodwin L."/>
            <person name="Pitluck S."/>
            <person name="Peters L."/>
            <person name="Mikhailova N."/>
            <person name="Held B."/>
            <person name="Detter J.C."/>
            <person name="Han C."/>
            <person name="Tapia R."/>
            <person name="Land M."/>
            <person name="Hauser L."/>
            <person name="Kyrpides N."/>
            <person name="Ivanova N."/>
            <person name="Pagani I."/>
            <person name="Samuel K."/>
            <person name="Teske A."/>
            <person name="Mueller J."/>
            <person name="Woyke T."/>
        </authorList>
    </citation>
    <scope>NUCLEOTIDE SEQUENCE [LARGE SCALE GENOMIC DNA]</scope>
    <source>
        <strain evidence="4 5">B18LD</strain>
    </source>
</reference>
<dbReference type="RefSeq" id="WP_002685096.1">
    <property type="nucleotide sequence ID" value="NZ_JH600070.1"/>
</dbReference>
<keyword evidence="4" id="KW-0645">Protease</keyword>
<accession>I3CF96</accession>
<dbReference type="GO" id="GO:0008234">
    <property type="term" value="F:cysteine-type peptidase activity"/>
    <property type="evidence" value="ECO:0007669"/>
    <property type="project" value="InterPro"/>
</dbReference>
<evidence type="ECO:0000259" key="3">
    <source>
        <dbReference type="SMART" id="SM00645"/>
    </source>
</evidence>
<dbReference type="Proteomes" id="UP000005744">
    <property type="component" value="Unassembled WGS sequence"/>
</dbReference>
<dbReference type="CDD" id="cd02619">
    <property type="entry name" value="Peptidase_C1"/>
    <property type="match status" value="1"/>
</dbReference>
<dbReference type="GO" id="GO:0006508">
    <property type="term" value="P:proteolysis"/>
    <property type="evidence" value="ECO:0007669"/>
    <property type="project" value="UniProtKB-KW"/>
</dbReference>
<dbReference type="STRING" id="395493.BegalDRAFT_1395"/>
<sequence length="454" mass="51604">MPSLKITRPDGTELPISGYHYEKPSAQAKAFTSRLGNKKLPAKVDLRPYMTEVEDQKNTSSCVANAVAGAYEYLAKRHLGEDSYNVSRLFIYYNARYYRSWENEDKGSFIADAIKGLSEYGACSEETWEFDVKSVTTEPDGDAYDEAANFLVESTELLPVDLTAWKSALAEGNPIIFGISLFKSFDSHKKKGLVPMPSPQETARASHGGHAMLCVGYSDNDQVFIVRNSWGSDWGDNGYCYIPYRYLINPQLNSGDCWVIKQLDNFDIDESSWSDDDESVLGDWETEFADMSDEDYQDMLEAMGDSPLELRLAMIIMYAAGADDDISDEEMAEITTYMDGFLELLGVAMKTERLLRNAQKQLNKDEDGELLDESIDLLGEYLSGELLARIVQDIEAMIDVDDLSEEEEEFLNDLISRWQIEGDEEDESEDDDEEYEEDEDEEEEEEEEKPKKRR</sequence>
<dbReference type="InterPro" id="IPR029024">
    <property type="entry name" value="TerB-like"/>
</dbReference>
<dbReference type="eggNOG" id="COG4870">
    <property type="taxonomic scope" value="Bacteria"/>
</dbReference>
<feature type="domain" description="Peptidase C1A papain C-terminal" evidence="3">
    <location>
        <begin position="40"/>
        <end position="251"/>
    </location>
</feature>
<dbReference type="CDD" id="cd07177">
    <property type="entry name" value="terB_like"/>
    <property type="match status" value="1"/>
</dbReference>
<keyword evidence="4" id="KW-0378">Hydrolase</keyword>
<dbReference type="PANTHER" id="PTHR12411">
    <property type="entry name" value="CYSTEINE PROTEASE FAMILY C1-RELATED"/>
    <property type="match status" value="1"/>
</dbReference>
<evidence type="ECO:0000313" key="4">
    <source>
        <dbReference type="EMBL" id="EIJ42289.1"/>
    </source>
</evidence>
<comment type="similarity">
    <text evidence="1">Belongs to the peptidase C1 family.</text>
</comment>